<keyword evidence="2 5" id="KW-0812">Transmembrane</keyword>
<dbReference type="Proteomes" id="UP000823915">
    <property type="component" value="Unassembled WGS sequence"/>
</dbReference>
<evidence type="ECO:0000313" key="7">
    <source>
        <dbReference type="Proteomes" id="UP000823915"/>
    </source>
</evidence>
<proteinExistence type="predicted"/>
<evidence type="ECO:0000256" key="4">
    <source>
        <dbReference type="ARBA" id="ARBA00023136"/>
    </source>
</evidence>
<dbReference type="EMBL" id="DXDU01000035">
    <property type="protein sequence ID" value="HIY25996.1"/>
    <property type="molecule type" value="Genomic_DNA"/>
</dbReference>
<evidence type="ECO:0000313" key="6">
    <source>
        <dbReference type="EMBL" id="HIY25996.1"/>
    </source>
</evidence>
<protein>
    <submittedName>
        <fullName evidence="6">CvpA family protein</fullName>
    </submittedName>
</protein>
<evidence type="ECO:0000256" key="1">
    <source>
        <dbReference type="ARBA" id="ARBA00004141"/>
    </source>
</evidence>
<comment type="subcellular location">
    <subcellularLocation>
        <location evidence="1">Membrane</location>
        <topology evidence="1">Multi-pass membrane protein</topology>
    </subcellularLocation>
</comment>
<organism evidence="6 7">
    <name type="scientific">Candidatus Acutalibacter pullistercoris</name>
    <dbReference type="NCBI Taxonomy" id="2838418"/>
    <lineage>
        <taxon>Bacteria</taxon>
        <taxon>Bacillati</taxon>
        <taxon>Bacillota</taxon>
        <taxon>Clostridia</taxon>
        <taxon>Eubacteriales</taxon>
        <taxon>Acutalibacteraceae</taxon>
        <taxon>Acutalibacter</taxon>
    </lineage>
</organism>
<feature type="transmembrane region" description="Helical" evidence="5">
    <location>
        <begin position="171"/>
        <end position="197"/>
    </location>
</feature>
<evidence type="ECO:0000256" key="3">
    <source>
        <dbReference type="ARBA" id="ARBA00022989"/>
    </source>
</evidence>
<dbReference type="PANTHER" id="PTHR37306:SF1">
    <property type="entry name" value="COLICIN V PRODUCTION PROTEIN"/>
    <property type="match status" value="1"/>
</dbReference>
<dbReference type="AlphaFoldDB" id="A0A9D1YBN1"/>
<feature type="transmembrane region" description="Helical" evidence="5">
    <location>
        <begin position="6"/>
        <end position="25"/>
    </location>
</feature>
<keyword evidence="3 5" id="KW-1133">Transmembrane helix</keyword>
<accession>A0A9D1YBN1</accession>
<keyword evidence="4 5" id="KW-0472">Membrane</keyword>
<evidence type="ECO:0000256" key="5">
    <source>
        <dbReference type="SAM" id="Phobius"/>
    </source>
</evidence>
<feature type="transmembrane region" description="Helical" evidence="5">
    <location>
        <begin position="32"/>
        <end position="54"/>
    </location>
</feature>
<dbReference type="Pfam" id="PF02674">
    <property type="entry name" value="Colicin_V"/>
    <property type="match status" value="2"/>
</dbReference>
<feature type="transmembrane region" description="Helical" evidence="5">
    <location>
        <begin position="129"/>
        <end position="150"/>
    </location>
</feature>
<dbReference type="GO" id="GO:0016020">
    <property type="term" value="C:membrane"/>
    <property type="evidence" value="ECO:0007669"/>
    <property type="project" value="UniProtKB-SubCell"/>
</dbReference>
<evidence type="ECO:0000256" key="2">
    <source>
        <dbReference type="ARBA" id="ARBA00022692"/>
    </source>
</evidence>
<reference evidence="6" key="1">
    <citation type="journal article" date="2021" name="PeerJ">
        <title>Extensive microbial diversity within the chicken gut microbiome revealed by metagenomics and culture.</title>
        <authorList>
            <person name="Gilroy R."/>
            <person name="Ravi A."/>
            <person name="Getino M."/>
            <person name="Pursley I."/>
            <person name="Horton D.L."/>
            <person name="Alikhan N.F."/>
            <person name="Baker D."/>
            <person name="Gharbi K."/>
            <person name="Hall N."/>
            <person name="Watson M."/>
            <person name="Adriaenssens E.M."/>
            <person name="Foster-Nyarko E."/>
            <person name="Jarju S."/>
            <person name="Secka A."/>
            <person name="Antonio M."/>
            <person name="Oren A."/>
            <person name="Chaudhuri R.R."/>
            <person name="La Ragione R."/>
            <person name="Hildebrand F."/>
            <person name="Pallen M.J."/>
        </authorList>
    </citation>
    <scope>NUCLEOTIDE SEQUENCE</scope>
    <source>
        <strain evidence="6">1282</strain>
    </source>
</reference>
<dbReference type="InterPro" id="IPR003825">
    <property type="entry name" value="Colicin-V_CvpA"/>
</dbReference>
<dbReference type="PANTHER" id="PTHR37306">
    <property type="entry name" value="COLICIN V PRODUCTION PROTEIN"/>
    <property type="match status" value="1"/>
</dbReference>
<reference evidence="6" key="2">
    <citation type="submission" date="2021-04" db="EMBL/GenBank/DDBJ databases">
        <authorList>
            <person name="Gilroy R."/>
        </authorList>
    </citation>
    <scope>NUCLEOTIDE SEQUENCE</scope>
    <source>
        <strain evidence="6">1282</strain>
    </source>
</reference>
<comment type="caution">
    <text evidence="6">The sequence shown here is derived from an EMBL/GenBank/DDBJ whole genome shotgun (WGS) entry which is preliminary data.</text>
</comment>
<dbReference type="GO" id="GO:0009403">
    <property type="term" value="P:toxin biosynthetic process"/>
    <property type="evidence" value="ECO:0007669"/>
    <property type="project" value="InterPro"/>
</dbReference>
<name>A0A9D1YBN1_9FIRM</name>
<sequence length="232" mass="24652">MNYALDGILVLVVLVFVLIGVRRGFVRSAAHFLGAVLAALFAAALGGMAAQWLFDSFFRQSLVEKVQETISTLGGGDVGVAASGFFASLPDFVQRVLESAGITGESITQGLDAQTGQAAELVADALSPVFVGFLKVLAVLVLYLLFMMLVRVLADLLAGMFQLPLLRQVNGLLGGVFGLLLSVVSLWVVLAAVQVFLPMLDSMTQAQVQQALDQSYVAGAIVEWNPLGFLFR</sequence>
<gene>
    <name evidence="6" type="ORF">H9838_02340</name>
</gene>